<dbReference type="InterPro" id="IPR038330">
    <property type="entry name" value="TspO/MBR-related_sf"/>
</dbReference>
<evidence type="ECO:0000256" key="3">
    <source>
        <dbReference type="ARBA" id="ARBA00022692"/>
    </source>
</evidence>
<keyword evidence="5 6" id="KW-0472">Membrane</keyword>
<feature type="transmembrane region" description="Helical" evidence="6">
    <location>
        <begin position="56"/>
        <end position="74"/>
    </location>
</feature>
<gene>
    <name evidence="7" type="ORF">JFL75_13060</name>
</gene>
<dbReference type="RefSeq" id="WP_215625173.1">
    <property type="nucleotide sequence ID" value="NZ_CP067089.2"/>
</dbReference>
<protein>
    <submittedName>
        <fullName evidence="7">Tryptophan-rich sensory protein</fullName>
    </submittedName>
</protein>
<organism evidence="7 8">
    <name type="scientific">Breznakiella homolactica</name>
    <dbReference type="NCBI Taxonomy" id="2798577"/>
    <lineage>
        <taxon>Bacteria</taxon>
        <taxon>Pseudomonadati</taxon>
        <taxon>Spirochaetota</taxon>
        <taxon>Spirochaetia</taxon>
        <taxon>Spirochaetales</taxon>
        <taxon>Breznakiellaceae</taxon>
        <taxon>Breznakiella</taxon>
    </lineage>
</organism>
<name>A0A7T7XKH4_9SPIR</name>
<comment type="similarity">
    <text evidence="2">Belongs to the TspO/BZRP family.</text>
</comment>
<dbReference type="Pfam" id="PF03073">
    <property type="entry name" value="TspO_MBR"/>
    <property type="match status" value="1"/>
</dbReference>
<dbReference type="AlphaFoldDB" id="A0A7T7XKH4"/>
<evidence type="ECO:0000313" key="7">
    <source>
        <dbReference type="EMBL" id="QQO07867.1"/>
    </source>
</evidence>
<evidence type="ECO:0000313" key="8">
    <source>
        <dbReference type="Proteomes" id="UP000595917"/>
    </source>
</evidence>
<dbReference type="PANTHER" id="PTHR10057">
    <property type="entry name" value="PERIPHERAL-TYPE BENZODIAZEPINE RECEPTOR"/>
    <property type="match status" value="1"/>
</dbReference>
<feature type="transmembrane region" description="Helical" evidence="6">
    <location>
        <begin position="140"/>
        <end position="161"/>
    </location>
</feature>
<comment type="subcellular location">
    <subcellularLocation>
        <location evidence="1">Membrane</location>
        <topology evidence="1">Multi-pass membrane protein</topology>
    </subcellularLocation>
</comment>
<reference evidence="7" key="1">
    <citation type="submission" date="2021-01" db="EMBL/GenBank/DDBJ databases">
        <title>Description of Breznakiella homolactica.</title>
        <authorList>
            <person name="Song Y."/>
            <person name="Brune A."/>
        </authorList>
    </citation>
    <scope>NUCLEOTIDE SEQUENCE</scope>
    <source>
        <strain evidence="7">RmG30</strain>
    </source>
</reference>
<dbReference type="CDD" id="cd15904">
    <property type="entry name" value="TSPO_MBR"/>
    <property type="match status" value="1"/>
</dbReference>
<keyword evidence="4 6" id="KW-1133">Transmembrane helix</keyword>
<evidence type="ECO:0000256" key="4">
    <source>
        <dbReference type="ARBA" id="ARBA00022989"/>
    </source>
</evidence>
<dbReference type="Gene3D" id="1.20.1260.100">
    <property type="entry name" value="TspO/MBR protein"/>
    <property type="match status" value="1"/>
</dbReference>
<evidence type="ECO:0000256" key="2">
    <source>
        <dbReference type="ARBA" id="ARBA00007524"/>
    </source>
</evidence>
<evidence type="ECO:0000256" key="1">
    <source>
        <dbReference type="ARBA" id="ARBA00004141"/>
    </source>
</evidence>
<dbReference type="Proteomes" id="UP000595917">
    <property type="component" value="Chromosome"/>
</dbReference>
<keyword evidence="8" id="KW-1185">Reference proteome</keyword>
<dbReference type="PANTHER" id="PTHR10057:SF0">
    <property type="entry name" value="TRANSLOCATOR PROTEIN"/>
    <property type="match status" value="1"/>
</dbReference>
<dbReference type="GO" id="GO:0033013">
    <property type="term" value="P:tetrapyrrole metabolic process"/>
    <property type="evidence" value="ECO:0007669"/>
    <property type="project" value="UniProtKB-ARBA"/>
</dbReference>
<dbReference type="GO" id="GO:0016020">
    <property type="term" value="C:membrane"/>
    <property type="evidence" value="ECO:0007669"/>
    <property type="project" value="UniProtKB-SubCell"/>
</dbReference>
<dbReference type="FunFam" id="1.20.1260.100:FF:000001">
    <property type="entry name" value="translocator protein 2"/>
    <property type="match status" value="1"/>
</dbReference>
<feature type="transmembrane region" description="Helical" evidence="6">
    <location>
        <begin position="86"/>
        <end position="103"/>
    </location>
</feature>
<proteinExistence type="inferred from homology"/>
<keyword evidence="3 6" id="KW-0812">Transmembrane</keyword>
<sequence>MQNKTNVKTVILASFVSVLLAEALGFLSSVLAGDIRGKFELLTKPPLTPPGWVFGPVWIVLYALMGIAAALVFSVTAPGKEKRKALVFYGIQLVLNFIWSIVFFGTANYLAGCFVIAGLAVFLVLTFIEFRKASPAASFLLIPYMAWICFAAYLTVGVTILN</sequence>
<feature type="transmembrane region" description="Helical" evidence="6">
    <location>
        <begin position="109"/>
        <end position="128"/>
    </location>
</feature>
<dbReference type="EMBL" id="CP067089">
    <property type="protein sequence ID" value="QQO07867.1"/>
    <property type="molecule type" value="Genomic_DNA"/>
</dbReference>
<evidence type="ECO:0000256" key="6">
    <source>
        <dbReference type="SAM" id="Phobius"/>
    </source>
</evidence>
<dbReference type="InterPro" id="IPR004307">
    <property type="entry name" value="TspO_MBR"/>
</dbReference>
<evidence type="ECO:0000256" key="5">
    <source>
        <dbReference type="ARBA" id="ARBA00023136"/>
    </source>
</evidence>
<dbReference type="PIRSF" id="PIRSF005859">
    <property type="entry name" value="PBR"/>
    <property type="match status" value="1"/>
</dbReference>
<accession>A0A7T7XKH4</accession>
<dbReference type="KEGG" id="bhc:JFL75_13060"/>